<dbReference type="EMBL" id="JAVREO010000025">
    <property type="protein sequence ID" value="MDT0270324.1"/>
    <property type="molecule type" value="Genomic_DNA"/>
</dbReference>
<reference evidence="3" key="1">
    <citation type="submission" date="2023-07" db="EMBL/GenBank/DDBJ databases">
        <title>30 novel species of actinomycetes from the DSMZ collection.</title>
        <authorList>
            <person name="Nouioui I."/>
        </authorList>
    </citation>
    <scope>NUCLEOTIDE SEQUENCE [LARGE SCALE GENOMIC DNA]</scope>
    <source>
        <strain evidence="3">DSM 44915</strain>
    </source>
</reference>
<feature type="region of interest" description="Disordered" evidence="1">
    <location>
        <begin position="1"/>
        <end position="23"/>
    </location>
</feature>
<feature type="compositionally biased region" description="Basic and acidic residues" evidence="1">
    <location>
        <begin position="7"/>
        <end position="16"/>
    </location>
</feature>
<gene>
    <name evidence="2" type="ORF">RM844_29035</name>
</gene>
<protein>
    <submittedName>
        <fullName evidence="2">Uncharacterized protein</fullName>
    </submittedName>
</protein>
<name>A0ABU2JZZ2_9ACTN</name>
<evidence type="ECO:0000256" key="1">
    <source>
        <dbReference type="SAM" id="MobiDB-lite"/>
    </source>
</evidence>
<dbReference type="InterPro" id="IPR045428">
    <property type="entry name" value="EACC1"/>
</dbReference>
<dbReference type="Proteomes" id="UP001183410">
    <property type="component" value="Unassembled WGS sequence"/>
</dbReference>
<sequence>MAEYVSDAEHGDRGQPSEDGAPAVRLRIGVAESEPAENDLELLRAWLASDPGLPRTELSTPEGRMGTGEEILVAVFDVAVRVALGALLRSLANHVSNRRKKLTVRVTLPDGTEVTLSSAQHTKGELRDRVEKLARAIERDQPDRPGGDGPDRPGRAGDDDERAPE</sequence>
<dbReference type="RefSeq" id="WP_311670392.1">
    <property type="nucleotide sequence ID" value="NZ_JAVREO010000025.1"/>
</dbReference>
<accession>A0ABU2JZZ2</accession>
<dbReference type="Pfam" id="PF19953">
    <property type="entry name" value="EACC1"/>
    <property type="match status" value="1"/>
</dbReference>
<evidence type="ECO:0000313" key="2">
    <source>
        <dbReference type="EMBL" id="MDT0270324.1"/>
    </source>
</evidence>
<comment type="caution">
    <text evidence="2">The sequence shown here is derived from an EMBL/GenBank/DDBJ whole genome shotgun (WGS) entry which is preliminary data.</text>
</comment>
<evidence type="ECO:0000313" key="3">
    <source>
        <dbReference type="Proteomes" id="UP001183410"/>
    </source>
</evidence>
<keyword evidence="3" id="KW-1185">Reference proteome</keyword>
<organism evidence="2 3">
    <name type="scientific">Streptomyces chisholmiae</name>
    <dbReference type="NCBI Taxonomy" id="3075540"/>
    <lineage>
        <taxon>Bacteria</taxon>
        <taxon>Bacillati</taxon>
        <taxon>Actinomycetota</taxon>
        <taxon>Actinomycetes</taxon>
        <taxon>Kitasatosporales</taxon>
        <taxon>Streptomycetaceae</taxon>
        <taxon>Streptomyces</taxon>
    </lineage>
</organism>
<proteinExistence type="predicted"/>
<feature type="region of interest" description="Disordered" evidence="1">
    <location>
        <begin position="136"/>
        <end position="165"/>
    </location>
</feature>